<accession>A0A929PWR6</accession>
<evidence type="ECO:0000313" key="3">
    <source>
        <dbReference type="Proteomes" id="UP000622475"/>
    </source>
</evidence>
<evidence type="ECO:0000256" key="1">
    <source>
        <dbReference type="SAM" id="Phobius"/>
    </source>
</evidence>
<proteinExistence type="predicted"/>
<keyword evidence="1" id="KW-0472">Membrane</keyword>
<gene>
    <name evidence="2" type="ORF">IRJ16_10815</name>
</gene>
<feature type="transmembrane region" description="Helical" evidence="1">
    <location>
        <begin position="189"/>
        <end position="212"/>
    </location>
</feature>
<feature type="transmembrane region" description="Helical" evidence="1">
    <location>
        <begin position="117"/>
        <end position="135"/>
    </location>
</feature>
<evidence type="ECO:0000313" key="2">
    <source>
        <dbReference type="EMBL" id="MBE9662376.1"/>
    </source>
</evidence>
<dbReference type="Proteomes" id="UP000622475">
    <property type="component" value="Unassembled WGS sequence"/>
</dbReference>
<reference evidence="2" key="1">
    <citation type="submission" date="2020-10" db="EMBL/GenBank/DDBJ databases">
        <title>Mucilaginibacter mali sp. nov., isolated from rhizosphere soil of apple orchard.</title>
        <authorList>
            <person name="Lee J.-S."/>
            <person name="Kim H.S."/>
            <person name="Kim J.-S."/>
        </authorList>
    </citation>
    <scope>NUCLEOTIDE SEQUENCE</scope>
    <source>
        <strain evidence="2">KCTC 22746</strain>
    </source>
</reference>
<feature type="transmembrane region" description="Helical" evidence="1">
    <location>
        <begin position="156"/>
        <end position="177"/>
    </location>
</feature>
<dbReference type="EMBL" id="JADFFL010000003">
    <property type="protein sequence ID" value="MBE9662376.1"/>
    <property type="molecule type" value="Genomic_DNA"/>
</dbReference>
<organism evidence="2 3">
    <name type="scientific">Mucilaginibacter myungsuensis</name>
    <dbReference type="NCBI Taxonomy" id="649104"/>
    <lineage>
        <taxon>Bacteria</taxon>
        <taxon>Pseudomonadati</taxon>
        <taxon>Bacteroidota</taxon>
        <taxon>Sphingobacteriia</taxon>
        <taxon>Sphingobacteriales</taxon>
        <taxon>Sphingobacteriaceae</taxon>
        <taxon>Mucilaginibacter</taxon>
    </lineage>
</organism>
<dbReference type="RefSeq" id="WP_194111546.1">
    <property type="nucleotide sequence ID" value="NZ_JADFFL010000003.1"/>
</dbReference>
<sequence length="222" mass="25844">MKPTPQQDTTIRQYLRDSLRYRETYEEVYDHVLTALEQRPFTGTLEEAVNQILREDFGGYDQMRAMENDAKRQVISDGVSKYLKFFASYFRWPRVFYTLGAVLVVYFTLAQVKLEPIVFEAIFAMVVFTPGILSLRRYYIVGYIFKDTKRSIRDDVFSRIATVPTRLVVFVGLFIIINMDKGKNIFDNATPPVLTALYVLSGVYLLSLVELYKDEFKLSITK</sequence>
<comment type="caution">
    <text evidence="2">The sequence shown here is derived from an EMBL/GenBank/DDBJ whole genome shotgun (WGS) entry which is preliminary data.</text>
</comment>
<protein>
    <submittedName>
        <fullName evidence="2">Uncharacterized protein</fullName>
    </submittedName>
</protein>
<dbReference type="AlphaFoldDB" id="A0A929PWR6"/>
<keyword evidence="1" id="KW-0812">Transmembrane</keyword>
<name>A0A929PWR6_9SPHI</name>
<keyword evidence="3" id="KW-1185">Reference proteome</keyword>
<keyword evidence="1" id="KW-1133">Transmembrane helix</keyword>
<feature type="transmembrane region" description="Helical" evidence="1">
    <location>
        <begin position="94"/>
        <end position="111"/>
    </location>
</feature>